<comment type="caution">
    <text evidence="1">The sequence shown here is derived from an EMBL/GenBank/DDBJ whole genome shotgun (WGS) entry which is preliminary data.</text>
</comment>
<proteinExistence type="predicted"/>
<dbReference type="PATRIC" id="fig|1396.539.peg.3420"/>
<name>A0A162N2S1_BACCE</name>
<protein>
    <submittedName>
        <fullName evidence="1">Uncharacterized protein</fullName>
    </submittedName>
</protein>
<reference evidence="1 2" key="1">
    <citation type="submission" date="2015-09" db="EMBL/GenBank/DDBJ databases">
        <title>Bacillus cereus food isolates.</title>
        <authorList>
            <person name="Boekhorst J."/>
        </authorList>
    </citation>
    <scope>NUCLEOTIDE SEQUENCE [LARGE SCALE GENOMIC DNA]</scope>
    <source>
        <strain evidence="1 2">B4082</strain>
    </source>
</reference>
<dbReference type="EMBL" id="LJKA01000036">
    <property type="protein sequence ID" value="KZD36468.1"/>
    <property type="molecule type" value="Genomic_DNA"/>
</dbReference>
<organism evidence="1 2">
    <name type="scientific">Bacillus cereus</name>
    <dbReference type="NCBI Taxonomy" id="1396"/>
    <lineage>
        <taxon>Bacteria</taxon>
        <taxon>Bacillati</taxon>
        <taxon>Bacillota</taxon>
        <taxon>Bacilli</taxon>
        <taxon>Bacillales</taxon>
        <taxon>Bacillaceae</taxon>
        <taxon>Bacillus</taxon>
        <taxon>Bacillus cereus group</taxon>
    </lineage>
</organism>
<evidence type="ECO:0000313" key="2">
    <source>
        <dbReference type="Proteomes" id="UP000076501"/>
    </source>
</evidence>
<dbReference type="RefSeq" id="WP_063222553.1">
    <property type="nucleotide sequence ID" value="NZ_JAEHBS010000024.1"/>
</dbReference>
<accession>A0A162N2S1</accession>
<dbReference type="AlphaFoldDB" id="A0A162N2S1"/>
<sequence length="223" mass="25938">MAKLYGYCYNDQGKFTEMIPLEEKPIYGKQTFYREETKEIFVNDKLCELHQSIENGTYVPDQEDEEEPVDKYDCSNCVMEHVEYETIKVPYEEDVVIGYEPDIPKNCTLEVCPDGIYYPLFKDGKWVKTAEPKPEEPKPEEPSELEKIKQQLADIQKELEDIKNQKPPTIDETEVPIAFAAPIQETPDYEHEINKIKQVIPDLGEQIVDLNSRIADLENKEQV</sequence>
<evidence type="ECO:0000313" key="1">
    <source>
        <dbReference type="EMBL" id="KZD36468.1"/>
    </source>
</evidence>
<gene>
    <name evidence="1" type="ORF">B4082_2285</name>
</gene>
<dbReference type="Proteomes" id="UP000076501">
    <property type="component" value="Unassembled WGS sequence"/>
</dbReference>